<protein>
    <recommendedName>
        <fullName evidence="10">MI domain-containing protein</fullName>
    </recommendedName>
</protein>
<evidence type="ECO:0000256" key="3">
    <source>
        <dbReference type="ARBA" id="ARBA00022490"/>
    </source>
</evidence>
<keyword evidence="6" id="KW-0694">RNA-binding</keyword>
<feature type="compositionally biased region" description="Low complexity" evidence="8">
    <location>
        <begin position="463"/>
        <end position="472"/>
    </location>
</feature>
<sequence>MFPKALTVALFSLYLSSFAAQALPKGNQNQESCGTVSVSTVFQTATVTVTAGGAASTGSSTGNTGSSSSGSGSSSSSGSNKGNSGSNNNKGSTGSNNNNGSTGSTGSKGSTGSSGSSSGSSSGKGSDNSSSGSNSSPGNTGTSTTTASTSSSTGSSSTGNNAATKGGSGNNAGNNAGGADQSSLTLDASVIAKGFESDGQAVAEAGQVPSLTSSNNFINFCATVPNLPIMNGQQIKTGSCNPAPMGIIAATTNMPSSKFQFPPNFGTIQANQPFTVKMAIQNLETGNFVNANTNYFSAPQQVNKQGDVIGHTHFVIEKIDSLTQTTVTNPGTFAFFKGVNTAAVGGVVTADVTAGLPAGVYRLASINSAANHQPVLVAIAQHGSLDDMIYFTVSDNAAAASNATAGAGAANNATATDAAGAANATTTAIGKGAANATESVSLSATATASGSASVSLTATDSAASASATDAGSKGTGAKGGKAGSKNGKGADNAASDSASASASESVAASSVAATATSAADDKAAGKGGKASATAAATSSVAEASSAISIKDSTGQELNIEALRRGGGAPAPASERVSPAPPASPALKRDPRRASVRIESPEQKAKRQAEEQAKAQLEKEKENKERKEKEEKERRERDKKEAELKEKKLKEEKEKRESEEKERKKREEEERVKKEKEAVEKRKLEEEERVRKEKEAAEKQKLDEERSKKEAAEKEQAERDKADKAKEAEAKAEAPAAEKEEGEIEDKAAAKESAPADDSKKSAEKESLRIDTAVAPEHPRRRPGPLNLSTAAPGSIPAPLPSALATARIIEDLGSVPYPEGINSPKVELNVNAPAGKFKYDRDFLLQFMQICKEKPDNLPPLDAIGLEPSEQTSYNITRGGSGRRTTSSMSGGPSAVAARQASIGLGFIPGSMSKSGSSGFAMGNFSTAAGVGKMSSEERFAMANGGRSTSVGGLAGVQGGPGPGKERDRTRSKRGEKRSDSNRVSVGHQPQMSNMGSMGPPLEPVAPLEMTANRWVPTGNKRVAPADQESPEIVDRKVKGLLNKLTMERFDSISDQIVAWANKSEKEKDGRTLIQVIRLVFEKATDEATFSEMYARLCRKMMEMISSKVQDDGIKNAEGKPITGGLLFRKYLLNRCQEDFERGWVQKEATAAAAATKATEDQAAKAAANGKDDKDGKDGKEESELYSDEYYAAAKAKRRGLGLIRFIGELFKLQMLTERIMHECIKKLLGNVENPEEEEIESLCKLLTTVGQSLDTQKAHAHMDVYFSRMKELCKSGNVNSRMQFMLQDIIELRERKWIPRTQAAAPATIAQIHEAAAKEKAAQDKESYQRQMSMSRGGSRRGGDRGGGESHIGPDGWVVAGNAPSRAPAKAGDLSHFGKINKAQPMTFGPSGVFAGKKDLKATGRETPISRTASTSNMFLALSGNPEIPAEVNKPSRPPSRKPSVDLGQAGVPEAPQRRRLQLLPRSKPVDSKTGETPAGSEAGSDDERLEDAAAAETSMSEADAKKKIDEDAKEFFSIRSIDEAENYFSALPSAHHFRLVDKLAMQAVESKATDAELVANFFKRAREKDLCTPAAFEEGFMPLAEIIDDVAIDAPKGAGAVRGDGEGRGAA</sequence>
<feature type="compositionally biased region" description="Polar residues" evidence="8">
    <location>
        <begin position="982"/>
        <end position="996"/>
    </location>
</feature>
<accession>A0A4Y9XX25</accession>
<dbReference type="Pfam" id="PF12152">
    <property type="entry name" value="eIF_4G1"/>
    <property type="match status" value="1"/>
</dbReference>
<reference evidence="11 12" key="1">
    <citation type="submission" date="2019-02" db="EMBL/GenBank/DDBJ databases">
        <title>Genome sequencing of the rare red list fungi Dentipellis fragilis.</title>
        <authorList>
            <person name="Buettner E."/>
            <person name="Kellner H."/>
        </authorList>
    </citation>
    <scope>NUCLEOTIDE SEQUENCE [LARGE SCALE GENOMIC DNA]</scope>
    <source>
        <strain evidence="11 12">DSM 105465</strain>
    </source>
</reference>
<feature type="chain" id="PRO_5021256719" description="MI domain-containing protein" evidence="9">
    <location>
        <begin position="23"/>
        <end position="1613"/>
    </location>
</feature>
<keyword evidence="12" id="KW-1185">Reference proteome</keyword>
<name>A0A4Y9XX25_9AGAM</name>
<feature type="region of interest" description="Disordered" evidence="8">
    <location>
        <begin position="1427"/>
        <end position="1508"/>
    </location>
</feature>
<dbReference type="Gene3D" id="1.20.970.30">
    <property type="entry name" value="eIF4G, eIF4E-binding domain"/>
    <property type="match status" value="1"/>
</dbReference>
<dbReference type="InterPro" id="IPR016024">
    <property type="entry name" value="ARM-type_fold"/>
</dbReference>
<feature type="region of interest" description="Disordered" evidence="8">
    <location>
        <begin position="463"/>
        <end position="496"/>
    </location>
</feature>
<feature type="compositionally biased region" description="Basic and acidic residues" evidence="8">
    <location>
        <begin position="756"/>
        <end position="768"/>
    </location>
</feature>
<evidence type="ECO:0000259" key="10">
    <source>
        <dbReference type="PROSITE" id="PS51366"/>
    </source>
</evidence>
<dbReference type="InterPro" id="IPR003891">
    <property type="entry name" value="Initiation_fac_eIF4g_MI"/>
</dbReference>
<dbReference type="InterPro" id="IPR022745">
    <property type="entry name" value="eIF4G1_eIF4E-bd"/>
</dbReference>
<dbReference type="GO" id="GO:0003729">
    <property type="term" value="F:mRNA binding"/>
    <property type="evidence" value="ECO:0007669"/>
    <property type="project" value="TreeGrafter"/>
</dbReference>
<dbReference type="Proteomes" id="UP000298327">
    <property type="component" value="Unassembled WGS sequence"/>
</dbReference>
<dbReference type="InterPro" id="IPR003890">
    <property type="entry name" value="MIF4G-like_typ-3"/>
</dbReference>
<feature type="compositionally biased region" description="Gly residues" evidence="8">
    <location>
        <begin position="953"/>
        <end position="963"/>
    </location>
</feature>
<evidence type="ECO:0000256" key="1">
    <source>
        <dbReference type="ARBA" id="ARBA00004496"/>
    </source>
</evidence>
<dbReference type="Pfam" id="PF02854">
    <property type="entry name" value="MIF4G"/>
    <property type="match status" value="1"/>
</dbReference>
<dbReference type="OrthoDB" id="514777at2759"/>
<comment type="subcellular location">
    <subcellularLocation>
        <location evidence="1">Cytoplasm</location>
    </subcellularLocation>
</comment>
<dbReference type="FunFam" id="1.25.40.180:FF:000020">
    <property type="entry name" value="Eukaryotic translation initiation factor subunit"/>
    <property type="match status" value="1"/>
</dbReference>
<dbReference type="SUPFAM" id="SSF48371">
    <property type="entry name" value="ARM repeat"/>
    <property type="match status" value="2"/>
</dbReference>
<evidence type="ECO:0000256" key="8">
    <source>
        <dbReference type="SAM" id="MobiDB-lite"/>
    </source>
</evidence>
<keyword evidence="4" id="KW-0396">Initiation factor</keyword>
<dbReference type="PROSITE" id="PS51366">
    <property type="entry name" value="MI"/>
    <property type="match status" value="1"/>
</dbReference>
<feature type="compositionally biased region" description="Basic and acidic residues" evidence="8">
    <location>
        <begin position="1319"/>
        <end position="1329"/>
    </location>
</feature>
<evidence type="ECO:0000256" key="6">
    <source>
        <dbReference type="ARBA" id="ARBA00022884"/>
    </source>
</evidence>
<proteinExistence type="inferred from homology"/>
<keyword evidence="9" id="KW-0732">Signal</keyword>
<evidence type="ECO:0000256" key="5">
    <source>
        <dbReference type="ARBA" id="ARBA00022553"/>
    </source>
</evidence>
<dbReference type="Gene3D" id="1.25.40.180">
    <property type="match status" value="2"/>
</dbReference>
<dbReference type="PANTHER" id="PTHR23253:SF9">
    <property type="entry name" value="EUKARYOTIC TRANSLATION INITIATION FACTOR 4 GAMMA 2"/>
    <property type="match status" value="1"/>
</dbReference>
<feature type="signal peptide" evidence="9">
    <location>
        <begin position="1"/>
        <end position="22"/>
    </location>
</feature>
<feature type="region of interest" description="Disordered" evidence="8">
    <location>
        <begin position="1319"/>
        <end position="1357"/>
    </location>
</feature>
<feature type="region of interest" description="Disordered" evidence="8">
    <location>
        <begin position="944"/>
        <end position="1002"/>
    </location>
</feature>
<dbReference type="SUPFAM" id="SSF101489">
    <property type="entry name" value="Eukaryotic initiation factor 4f subunit eIF4g, eIF4e-binding domain"/>
    <property type="match status" value="1"/>
</dbReference>
<gene>
    <name evidence="11" type="ORF">EVG20_g9603</name>
</gene>
<comment type="caution">
    <text evidence="11">The sequence shown here is derived from an EMBL/GenBank/DDBJ whole genome shotgun (WGS) entry which is preliminary data.</text>
</comment>
<dbReference type="GO" id="GO:0003743">
    <property type="term" value="F:translation initiation factor activity"/>
    <property type="evidence" value="ECO:0007669"/>
    <property type="project" value="UniProtKB-KW"/>
</dbReference>
<keyword evidence="7" id="KW-0648">Protein biosynthesis</keyword>
<comment type="similarity">
    <text evidence="2">Belongs to the eukaryotic initiation factor 4G family.</text>
</comment>
<organism evidence="11 12">
    <name type="scientific">Dentipellis fragilis</name>
    <dbReference type="NCBI Taxonomy" id="205917"/>
    <lineage>
        <taxon>Eukaryota</taxon>
        <taxon>Fungi</taxon>
        <taxon>Dikarya</taxon>
        <taxon>Basidiomycota</taxon>
        <taxon>Agaricomycotina</taxon>
        <taxon>Agaricomycetes</taxon>
        <taxon>Russulales</taxon>
        <taxon>Hericiaceae</taxon>
        <taxon>Dentipellis</taxon>
    </lineage>
</organism>
<feature type="region of interest" description="Disordered" evidence="8">
    <location>
        <begin position="872"/>
        <end position="894"/>
    </location>
</feature>
<dbReference type="GO" id="GO:0010494">
    <property type="term" value="C:cytoplasmic stress granule"/>
    <property type="evidence" value="ECO:0007669"/>
    <property type="project" value="UniProtKB-ARBA"/>
</dbReference>
<dbReference type="GO" id="GO:0016281">
    <property type="term" value="C:eukaryotic translation initiation factor 4F complex"/>
    <property type="evidence" value="ECO:0007669"/>
    <property type="project" value="TreeGrafter"/>
</dbReference>
<feature type="compositionally biased region" description="Gly residues" evidence="8">
    <location>
        <begin position="473"/>
        <end position="482"/>
    </location>
</feature>
<evidence type="ECO:0000256" key="2">
    <source>
        <dbReference type="ARBA" id="ARBA00005775"/>
    </source>
</evidence>
<feature type="compositionally biased region" description="Low complexity" evidence="8">
    <location>
        <begin position="52"/>
        <end position="179"/>
    </location>
</feature>
<evidence type="ECO:0000313" key="11">
    <source>
        <dbReference type="EMBL" id="TFY54696.1"/>
    </source>
</evidence>
<dbReference type="InterPro" id="IPR036211">
    <property type="entry name" value="eIF4G_eIF4E-bd_sf"/>
</dbReference>
<keyword evidence="3" id="KW-0963">Cytoplasm</keyword>
<feature type="region of interest" description="Disordered" evidence="8">
    <location>
        <begin position="564"/>
        <end position="794"/>
    </location>
</feature>
<feature type="compositionally biased region" description="Low complexity" evidence="8">
    <location>
        <begin position="883"/>
        <end position="894"/>
    </location>
</feature>
<feature type="domain" description="MI" evidence="10">
    <location>
        <begin position="1505"/>
        <end position="1613"/>
    </location>
</feature>
<dbReference type="Pfam" id="PF02847">
    <property type="entry name" value="MA3"/>
    <property type="match status" value="1"/>
</dbReference>
<dbReference type="EMBL" id="SEOQ01000998">
    <property type="protein sequence ID" value="TFY54696.1"/>
    <property type="molecule type" value="Genomic_DNA"/>
</dbReference>
<keyword evidence="5" id="KW-0597">Phosphoprotein</keyword>
<evidence type="ECO:0000313" key="12">
    <source>
        <dbReference type="Proteomes" id="UP000298327"/>
    </source>
</evidence>
<evidence type="ECO:0000256" key="9">
    <source>
        <dbReference type="SAM" id="SignalP"/>
    </source>
</evidence>
<dbReference type="PANTHER" id="PTHR23253">
    <property type="entry name" value="EUKARYOTIC TRANSLATION INITIATION FACTOR 4 GAMMA"/>
    <property type="match status" value="1"/>
</dbReference>
<evidence type="ECO:0000256" key="4">
    <source>
        <dbReference type="ARBA" id="ARBA00022540"/>
    </source>
</evidence>
<dbReference type="STRING" id="205917.A0A4Y9XX25"/>
<evidence type="ECO:0000256" key="7">
    <source>
        <dbReference type="ARBA" id="ARBA00022917"/>
    </source>
</evidence>
<feature type="compositionally biased region" description="Low complexity" evidence="8">
    <location>
        <begin position="483"/>
        <end position="496"/>
    </location>
</feature>
<feature type="region of interest" description="Disordered" evidence="8">
    <location>
        <begin position="52"/>
        <end position="180"/>
    </location>
</feature>
<feature type="compositionally biased region" description="Basic and acidic residues" evidence="8">
    <location>
        <begin position="598"/>
        <end position="749"/>
    </location>
</feature>
<dbReference type="SMART" id="SM00543">
    <property type="entry name" value="MIF4G"/>
    <property type="match status" value="1"/>
</dbReference>